<dbReference type="PANTHER" id="PTHR39185:SF1">
    <property type="entry name" value="SWARMING MOTILITY PROTEIN SWRD"/>
    <property type="match status" value="1"/>
</dbReference>
<dbReference type="KEGG" id="ahel:Q31a_61320"/>
<dbReference type="Pfam" id="PF06289">
    <property type="entry name" value="FlbD"/>
    <property type="match status" value="1"/>
</dbReference>
<dbReference type="Proteomes" id="UP000318017">
    <property type="component" value="Chromosome"/>
</dbReference>
<accession>A0A518GGM4</accession>
<keyword evidence="1" id="KW-0966">Cell projection</keyword>
<dbReference type="EMBL" id="CP036298">
    <property type="protein sequence ID" value="QDV27739.1"/>
    <property type="molecule type" value="Genomic_DNA"/>
</dbReference>
<dbReference type="AlphaFoldDB" id="A0A518GGM4"/>
<reference evidence="1 2" key="1">
    <citation type="submission" date="2019-02" db="EMBL/GenBank/DDBJ databases">
        <title>Deep-cultivation of Planctomycetes and their phenomic and genomic characterization uncovers novel biology.</title>
        <authorList>
            <person name="Wiegand S."/>
            <person name="Jogler M."/>
            <person name="Boedeker C."/>
            <person name="Pinto D."/>
            <person name="Vollmers J."/>
            <person name="Rivas-Marin E."/>
            <person name="Kohn T."/>
            <person name="Peeters S.H."/>
            <person name="Heuer A."/>
            <person name="Rast P."/>
            <person name="Oberbeckmann S."/>
            <person name="Bunk B."/>
            <person name="Jeske O."/>
            <person name="Meyerdierks A."/>
            <person name="Storesund J.E."/>
            <person name="Kallscheuer N."/>
            <person name="Luecker S."/>
            <person name="Lage O.M."/>
            <person name="Pohl T."/>
            <person name="Merkel B.J."/>
            <person name="Hornburger P."/>
            <person name="Mueller R.-W."/>
            <person name="Bruemmer F."/>
            <person name="Labrenz M."/>
            <person name="Spormann A.M."/>
            <person name="Op den Camp H."/>
            <person name="Overmann J."/>
            <person name="Amann R."/>
            <person name="Jetten M.S.M."/>
            <person name="Mascher T."/>
            <person name="Medema M.H."/>
            <person name="Devos D.P."/>
            <person name="Kaster A.-K."/>
            <person name="Ovreas L."/>
            <person name="Rohde M."/>
            <person name="Galperin M.Y."/>
            <person name="Jogler C."/>
        </authorList>
    </citation>
    <scope>NUCLEOTIDE SEQUENCE [LARGE SCALE GENOMIC DNA]</scope>
    <source>
        <strain evidence="1 2">Q31a</strain>
    </source>
</reference>
<name>A0A518GGM4_9BACT</name>
<evidence type="ECO:0000313" key="1">
    <source>
        <dbReference type="EMBL" id="QDV27739.1"/>
    </source>
</evidence>
<keyword evidence="2" id="KW-1185">Reference proteome</keyword>
<keyword evidence="1" id="KW-0969">Cilium</keyword>
<dbReference type="PANTHER" id="PTHR39185">
    <property type="entry name" value="SWARMING MOTILITY PROTEIN SWRD"/>
    <property type="match status" value="1"/>
</dbReference>
<dbReference type="RefSeq" id="WP_145085578.1">
    <property type="nucleotide sequence ID" value="NZ_CP036298.1"/>
</dbReference>
<keyword evidence="1" id="KW-0282">Flagellum</keyword>
<dbReference type="OrthoDB" id="9799862at2"/>
<sequence>MIRLTRLDGQAFVLNADLIRYVEQRPDTYITLTSGERIVVGETTETVVERAVEYQQRKAMLPAFHLPAAATSLGATSATAAPVNDSV</sequence>
<proteinExistence type="predicted"/>
<gene>
    <name evidence="1" type="ORF">Q31a_61320</name>
</gene>
<organism evidence="1 2">
    <name type="scientific">Aureliella helgolandensis</name>
    <dbReference type="NCBI Taxonomy" id="2527968"/>
    <lineage>
        <taxon>Bacteria</taxon>
        <taxon>Pseudomonadati</taxon>
        <taxon>Planctomycetota</taxon>
        <taxon>Planctomycetia</taxon>
        <taxon>Pirellulales</taxon>
        <taxon>Pirellulaceae</taxon>
        <taxon>Aureliella</taxon>
    </lineage>
</organism>
<dbReference type="InterPro" id="IPR009384">
    <property type="entry name" value="SwrD-like"/>
</dbReference>
<protein>
    <submittedName>
        <fullName evidence="1">Flagellar protein (FlbD)</fullName>
    </submittedName>
</protein>
<evidence type="ECO:0000313" key="2">
    <source>
        <dbReference type="Proteomes" id="UP000318017"/>
    </source>
</evidence>